<reference evidence="4 5" key="1">
    <citation type="journal article" date="2017" name="Curr. Biol.">
        <title>Genome architecture and evolution of a unichromosomal asexual nematode.</title>
        <authorList>
            <person name="Fradin H."/>
            <person name="Zegar C."/>
            <person name="Gutwein M."/>
            <person name="Lucas J."/>
            <person name="Kovtun M."/>
            <person name="Corcoran D."/>
            <person name="Baugh L.R."/>
            <person name="Kiontke K."/>
            <person name="Gunsalus K."/>
            <person name="Fitch D.H."/>
            <person name="Piano F."/>
        </authorList>
    </citation>
    <scope>NUCLEOTIDE SEQUENCE [LARGE SCALE GENOMIC DNA]</scope>
    <source>
        <strain evidence="4">PF1309</strain>
    </source>
</reference>
<organism evidence="4 5">
    <name type="scientific">Diploscapter pachys</name>
    <dbReference type="NCBI Taxonomy" id="2018661"/>
    <lineage>
        <taxon>Eukaryota</taxon>
        <taxon>Metazoa</taxon>
        <taxon>Ecdysozoa</taxon>
        <taxon>Nematoda</taxon>
        <taxon>Chromadorea</taxon>
        <taxon>Rhabditida</taxon>
        <taxon>Rhabditina</taxon>
        <taxon>Rhabditomorpha</taxon>
        <taxon>Rhabditoidea</taxon>
        <taxon>Rhabditidae</taxon>
        <taxon>Diploscapter</taxon>
    </lineage>
</organism>
<feature type="domain" description="Tyrosinase copper-binding" evidence="3">
    <location>
        <begin position="48"/>
        <end position="65"/>
    </location>
</feature>
<dbReference type="GO" id="GO:0016491">
    <property type="term" value="F:oxidoreductase activity"/>
    <property type="evidence" value="ECO:0007669"/>
    <property type="project" value="InterPro"/>
</dbReference>
<feature type="region of interest" description="Disordered" evidence="2">
    <location>
        <begin position="328"/>
        <end position="370"/>
    </location>
</feature>
<dbReference type="OrthoDB" id="6132182at2759"/>
<proteinExistence type="predicted"/>
<sequence length="370" mass="43531">MQLRKAHRQEIRTLSDEKRKMWEDTLNAMKRSGQYNQLMRVHKYAGVHSGPGFVIWHREFLKRLEIVVRRQLTDVNMGVPYWDSSLDALLPTPKDSIMFSELFFAAYFWGRAQIFRDFDSDSSGELLNNARIDWIINSPNLDHVIGTTMPLETCPMNHTLDPRMLEYSHDYVHFFVSGDLGRSYSSSNDVIFIYHHSMIDWIFETWRQNMQTRTQRERDYPHSDERCFPAWHFAERPMPMLDPFLNRDALSNAYTDELYGFASRPNCSRENQDCGSKYLFCFIPKSEAEAPYCMSKVKMGGDCTGLEKYPVCYRGICRETARVESRCHPIPEEHQENPTKTKESEKLKKPKKFNPLKEHPLKKNKLPEAM</sequence>
<evidence type="ECO:0000313" key="5">
    <source>
        <dbReference type="Proteomes" id="UP000218231"/>
    </source>
</evidence>
<dbReference type="EMBL" id="LIAE01007906">
    <property type="protein sequence ID" value="PAV76337.1"/>
    <property type="molecule type" value="Genomic_DNA"/>
</dbReference>
<keyword evidence="1" id="KW-0479">Metal-binding</keyword>
<protein>
    <recommendedName>
        <fullName evidence="3">Tyrosinase copper-binding domain-containing protein</fullName>
    </recommendedName>
</protein>
<dbReference type="GO" id="GO:0046872">
    <property type="term" value="F:metal ion binding"/>
    <property type="evidence" value="ECO:0007669"/>
    <property type="project" value="UniProtKB-KW"/>
</dbReference>
<dbReference type="InterPro" id="IPR008922">
    <property type="entry name" value="Di-copper_centre_dom_sf"/>
</dbReference>
<keyword evidence="5" id="KW-1185">Reference proteome</keyword>
<evidence type="ECO:0000256" key="2">
    <source>
        <dbReference type="SAM" id="MobiDB-lite"/>
    </source>
</evidence>
<name>A0A2A2KR94_9BILA</name>
<dbReference type="InterPro" id="IPR050316">
    <property type="entry name" value="Tyrosinase/Hemocyanin"/>
</dbReference>
<comment type="caution">
    <text evidence="4">The sequence shown here is derived from an EMBL/GenBank/DDBJ whole genome shotgun (WGS) entry which is preliminary data.</text>
</comment>
<dbReference type="Proteomes" id="UP000218231">
    <property type="component" value="Unassembled WGS sequence"/>
</dbReference>
<accession>A0A2A2KR94</accession>
<dbReference type="PANTHER" id="PTHR11474">
    <property type="entry name" value="TYROSINASE FAMILY MEMBER"/>
    <property type="match status" value="1"/>
</dbReference>
<dbReference type="Pfam" id="PF00264">
    <property type="entry name" value="Tyrosinase"/>
    <property type="match status" value="1"/>
</dbReference>
<evidence type="ECO:0000259" key="3">
    <source>
        <dbReference type="PROSITE" id="PS00497"/>
    </source>
</evidence>
<evidence type="ECO:0000256" key="1">
    <source>
        <dbReference type="ARBA" id="ARBA00022723"/>
    </source>
</evidence>
<feature type="compositionally biased region" description="Basic and acidic residues" evidence="2">
    <location>
        <begin position="328"/>
        <end position="347"/>
    </location>
</feature>
<dbReference type="Gene3D" id="1.10.1280.10">
    <property type="entry name" value="Di-copper center containing domain from catechol oxidase"/>
    <property type="match status" value="2"/>
</dbReference>
<dbReference type="STRING" id="2018661.A0A2A2KR94"/>
<dbReference type="PANTHER" id="PTHR11474:SF50">
    <property type="entry name" value="TYROSINASE COPPER-BINDING DOMAIN-CONTAINING PROTEIN"/>
    <property type="match status" value="1"/>
</dbReference>
<dbReference type="AlphaFoldDB" id="A0A2A2KR94"/>
<dbReference type="InterPro" id="IPR002227">
    <property type="entry name" value="Tyrosinase_Cu-bd"/>
</dbReference>
<dbReference type="PROSITE" id="PS00497">
    <property type="entry name" value="TYROSINASE_1"/>
    <property type="match status" value="1"/>
</dbReference>
<dbReference type="SUPFAM" id="SSF48056">
    <property type="entry name" value="Di-copper centre-containing domain"/>
    <property type="match status" value="1"/>
</dbReference>
<gene>
    <name evidence="4" type="ORF">WR25_12155</name>
</gene>
<dbReference type="PRINTS" id="PR00092">
    <property type="entry name" value="TYROSINASE"/>
</dbReference>
<evidence type="ECO:0000313" key="4">
    <source>
        <dbReference type="EMBL" id="PAV76337.1"/>
    </source>
</evidence>